<dbReference type="SUPFAM" id="SSF50998">
    <property type="entry name" value="Quinoprotein alcohol dehydrogenase-like"/>
    <property type="match status" value="1"/>
</dbReference>
<dbReference type="InterPro" id="IPR018391">
    <property type="entry name" value="PQQ_b-propeller_rpt"/>
</dbReference>
<gene>
    <name evidence="2" type="ORF">IQ24_03292</name>
</gene>
<dbReference type="Gene3D" id="2.130.10.10">
    <property type="entry name" value="YVTN repeat-like/Quinoprotein amine dehydrogenase"/>
    <property type="match status" value="1"/>
</dbReference>
<protein>
    <submittedName>
        <fullName evidence="2">Outer membrane protein assembly factor BamB</fullName>
    </submittedName>
</protein>
<dbReference type="Proteomes" id="UP000316225">
    <property type="component" value="Unassembled WGS sequence"/>
</dbReference>
<feature type="domain" description="Pyrrolo-quinoline quinone repeat" evidence="1">
    <location>
        <begin position="380"/>
        <end position="439"/>
    </location>
</feature>
<dbReference type="EMBL" id="VLKU01000011">
    <property type="protein sequence ID" value="TWI31067.1"/>
    <property type="molecule type" value="Genomic_DNA"/>
</dbReference>
<proteinExistence type="predicted"/>
<feature type="domain" description="Pyrrolo-quinoline quinone repeat" evidence="1">
    <location>
        <begin position="127"/>
        <end position="357"/>
    </location>
</feature>
<dbReference type="RefSeq" id="WP_145399369.1">
    <property type="nucleotide sequence ID" value="NZ_VLKU01000011.1"/>
</dbReference>
<dbReference type="AlphaFoldDB" id="A0A562NG13"/>
<dbReference type="InterPro" id="IPR015943">
    <property type="entry name" value="WD40/YVTN_repeat-like_dom_sf"/>
</dbReference>
<keyword evidence="3" id="KW-1185">Reference proteome</keyword>
<name>A0A562NG13_9RHOB</name>
<dbReference type="OrthoDB" id="5290752at2"/>
<dbReference type="PROSITE" id="PS51257">
    <property type="entry name" value="PROKAR_LIPOPROTEIN"/>
    <property type="match status" value="1"/>
</dbReference>
<dbReference type="Pfam" id="PF13360">
    <property type="entry name" value="PQQ_2"/>
    <property type="match status" value="2"/>
</dbReference>
<evidence type="ECO:0000313" key="3">
    <source>
        <dbReference type="Proteomes" id="UP000316225"/>
    </source>
</evidence>
<evidence type="ECO:0000259" key="1">
    <source>
        <dbReference type="Pfam" id="PF13360"/>
    </source>
</evidence>
<comment type="caution">
    <text evidence="2">The sequence shown here is derived from an EMBL/GenBank/DDBJ whole genome shotgun (WGS) entry which is preliminary data.</text>
</comment>
<sequence>MTRFPLIAVLAGLTAVSACNRDAAPLQGERLDPRAIASPDGPAVVGPATATTTALSLPPVRGNADWPQRAGSAAHASGNQAIGAGTQQIWAASIGKASDRRHRITADPVVAGGLIFTLDSQAQVVATTTSGGRAWATDLRPGGETAGSVSGGGVAYDGGRVFATSGYGELVALDARTGGVAWRQKVEAPISGAPTVANGVVYVTARNSSGWAVRASDGKVLWKVFGNDGVAGVMGVSSPAVSGNTVVFPFTTGELVAADVNTGEQRWIAQVAGSRLGRSIGLIRDMTGDPVIVGNTVYAGTSSGRTAAFDLQTGMTNWEAPEGAASPVLPVGNSVFLVNDQAQILRLDASNGGRVWAEKLPYFTRNVVRKQSAVYNHFGPVLAGSKLYVPSSDGVLRVFDPSSGALIGQANIPGGAAAAPAVAGQTLYVVSHDGRLIAYR</sequence>
<accession>A0A562NG13</accession>
<evidence type="ECO:0000313" key="2">
    <source>
        <dbReference type="EMBL" id="TWI31067.1"/>
    </source>
</evidence>
<dbReference type="PANTHER" id="PTHR34512">
    <property type="entry name" value="CELL SURFACE PROTEIN"/>
    <property type="match status" value="1"/>
</dbReference>
<dbReference type="InterPro" id="IPR011047">
    <property type="entry name" value="Quinoprotein_ADH-like_sf"/>
</dbReference>
<organism evidence="2 3">
    <name type="scientific">Paracoccus sulfuroxidans</name>
    <dbReference type="NCBI Taxonomy" id="384678"/>
    <lineage>
        <taxon>Bacteria</taxon>
        <taxon>Pseudomonadati</taxon>
        <taxon>Pseudomonadota</taxon>
        <taxon>Alphaproteobacteria</taxon>
        <taxon>Rhodobacterales</taxon>
        <taxon>Paracoccaceae</taxon>
        <taxon>Paracoccus</taxon>
    </lineage>
</organism>
<dbReference type="PANTHER" id="PTHR34512:SF30">
    <property type="entry name" value="OUTER MEMBRANE PROTEIN ASSEMBLY FACTOR BAMB"/>
    <property type="match status" value="1"/>
</dbReference>
<dbReference type="SMART" id="SM00564">
    <property type="entry name" value="PQQ"/>
    <property type="match status" value="7"/>
</dbReference>
<dbReference type="InterPro" id="IPR002372">
    <property type="entry name" value="PQQ_rpt_dom"/>
</dbReference>
<reference evidence="2 3" key="1">
    <citation type="journal article" date="2015" name="Stand. Genomic Sci.">
        <title>Genomic Encyclopedia of Bacterial and Archaeal Type Strains, Phase III: the genomes of soil and plant-associated and newly described type strains.</title>
        <authorList>
            <person name="Whitman W.B."/>
            <person name="Woyke T."/>
            <person name="Klenk H.P."/>
            <person name="Zhou Y."/>
            <person name="Lilburn T.G."/>
            <person name="Beck B.J."/>
            <person name="De Vos P."/>
            <person name="Vandamme P."/>
            <person name="Eisen J.A."/>
            <person name="Garrity G."/>
            <person name="Hugenholtz P."/>
            <person name="Kyrpides N.C."/>
        </authorList>
    </citation>
    <scope>NUCLEOTIDE SEQUENCE [LARGE SCALE GENOMIC DNA]</scope>
    <source>
        <strain evidence="2 3">CGMCC 1.5364</strain>
    </source>
</reference>